<dbReference type="ExpressionAtlas" id="A0A2K3MGG3">
    <property type="expression patterns" value="baseline"/>
</dbReference>
<evidence type="ECO:0000313" key="1">
    <source>
        <dbReference type="EMBL" id="PNX89829.1"/>
    </source>
</evidence>
<protein>
    <submittedName>
        <fullName evidence="1">Uncharacterized protein</fullName>
    </submittedName>
</protein>
<reference evidence="1 2" key="1">
    <citation type="journal article" date="2014" name="Am. J. Bot.">
        <title>Genome assembly and annotation for red clover (Trifolium pratense; Fabaceae).</title>
        <authorList>
            <person name="Istvanek J."/>
            <person name="Jaros M."/>
            <person name="Krenek A."/>
            <person name="Repkova J."/>
        </authorList>
    </citation>
    <scope>NUCLEOTIDE SEQUENCE [LARGE SCALE GENOMIC DNA]</scope>
    <source>
        <strain evidence="2">cv. Tatra</strain>
        <tissue evidence="1">Young leaves</tissue>
    </source>
</reference>
<dbReference type="EMBL" id="ASHM01060998">
    <property type="protein sequence ID" value="PNX89829.1"/>
    <property type="molecule type" value="Genomic_DNA"/>
</dbReference>
<comment type="caution">
    <text evidence="1">The sequence shown here is derived from an EMBL/GenBank/DDBJ whole genome shotgun (WGS) entry which is preliminary data.</text>
</comment>
<name>A0A2K3MGG3_TRIPR</name>
<organism evidence="1 2">
    <name type="scientific">Trifolium pratense</name>
    <name type="common">Red clover</name>
    <dbReference type="NCBI Taxonomy" id="57577"/>
    <lineage>
        <taxon>Eukaryota</taxon>
        <taxon>Viridiplantae</taxon>
        <taxon>Streptophyta</taxon>
        <taxon>Embryophyta</taxon>
        <taxon>Tracheophyta</taxon>
        <taxon>Spermatophyta</taxon>
        <taxon>Magnoliopsida</taxon>
        <taxon>eudicotyledons</taxon>
        <taxon>Gunneridae</taxon>
        <taxon>Pentapetalae</taxon>
        <taxon>rosids</taxon>
        <taxon>fabids</taxon>
        <taxon>Fabales</taxon>
        <taxon>Fabaceae</taxon>
        <taxon>Papilionoideae</taxon>
        <taxon>50 kb inversion clade</taxon>
        <taxon>NPAAA clade</taxon>
        <taxon>Hologalegina</taxon>
        <taxon>IRL clade</taxon>
        <taxon>Trifolieae</taxon>
        <taxon>Trifolium</taxon>
    </lineage>
</organism>
<accession>A0A2K3MGG3</accession>
<sequence length="259" mass="28964">MKNKEQPEVNKKTVKQEYVAKAITQSKLQQKLLTSAQLLQKPDIIIPLQQKPNPSAVHAEKPKVKIAANVANDKSDTSFSLALDNVVDEIVHGDLQTNIPIIQQVETVVIRDGEEDVAETQFDIVIDEHVNEVELAQPIHVAMVHSDSSRDDEETVPETQTTMLSQEPLLKPVLMEDIVISKHGHSEQAKIRPIKRLIISQIGNPEAQVSLKVLCTNHKVGLWRLLSRKLAIIASLRHAFTGLQWWSSMPPNLSDELFG</sequence>
<evidence type="ECO:0000313" key="2">
    <source>
        <dbReference type="Proteomes" id="UP000236291"/>
    </source>
</evidence>
<gene>
    <name evidence="1" type="ORF">L195_g045951</name>
</gene>
<feature type="non-terminal residue" evidence="1">
    <location>
        <position position="259"/>
    </location>
</feature>
<reference evidence="1 2" key="2">
    <citation type="journal article" date="2017" name="Front. Plant Sci.">
        <title>Gene Classification and Mining of Molecular Markers Useful in Red Clover (Trifolium pratense) Breeding.</title>
        <authorList>
            <person name="Istvanek J."/>
            <person name="Dluhosova J."/>
            <person name="Dluhos P."/>
            <person name="Patkova L."/>
            <person name="Nedelnik J."/>
            <person name="Repkova J."/>
        </authorList>
    </citation>
    <scope>NUCLEOTIDE SEQUENCE [LARGE SCALE GENOMIC DNA]</scope>
    <source>
        <strain evidence="2">cv. Tatra</strain>
        <tissue evidence="1">Young leaves</tissue>
    </source>
</reference>
<dbReference type="Proteomes" id="UP000236291">
    <property type="component" value="Unassembled WGS sequence"/>
</dbReference>
<proteinExistence type="predicted"/>
<dbReference type="AlphaFoldDB" id="A0A2K3MGG3"/>